<feature type="repeat" description="ANK" evidence="7">
    <location>
        <begin position="1523"/>
        <end position="1555"/>
    </location>
</feature>
<dbReference type="InterPro" id="IPR014752">
    <property type="entry name" value="Arrestin-like_C"/>
</dbReference>
<keyword evidence="3" id="KW-0158">Chromosome</keyword>
<dbReference type="InterPro" id="IPR011022">
    <property type="entry name" value="Arrestin_C-like"/>
</dbReference>
<feature type="repeat" description="ANK" evidence="7">
    <location>
        <begin position="1490"/>
        <end position="1522"/>
    </location>
</feature>
<proteinExistence type="evidence at protein level"/>
<dbReference type="SMART" id="SM01017">
    <property type="entry name" value="Arrestin_C"/>
    <property type="match status" value="1"/>
</dbReference>
<dbReference type="PROSITE" id="PS50867">
    <property type="entry name" value="PRE_SET"/>
    <property type="match status" value="1"/>
</dbReference>
<keyword evidence="7" id="KW-0040">ANK repeat</keyword>
<dbReference type="SUPFAM" id="SSF48403">
    <property type="entry name" value="Ankyrin repeat"/>
    <property type="match status" value="1"/>
</dbReference>
<feature type="region of interest" description="Disordered" evidence="8">
    <location>
        <begin position="924"/>
        <end position="960"/>
    </location>
</feature>
<dbReference type="STRING" id="84645.A0A498LPP8"/>
<dbReference type="SUPFAM" id="SSF81296">
    <property type="entry name" value="E set domains"/>
    <property type="match status" value="2"/>
</dbReference>
<keyword evidence="9" id="KW-0812">Transmembrane</keyword>
<dbReference type="EMBL" id="QBIY01013204">
    <property type="protein sequence ID" value="RXN10408.1"/>
    <property type="molecule type" value="Genomic_DNA"/>
</dbReference>
<keyword evidence="9" id="KW-0472">Membrane</keyword>
<comment type="caution">
    <text evidence="12">The sequence shown here is derived from an EMBL/GenBank/DDBJ whole genome shotgun (WGS) entry which is preliminary data.</text>
</comment>
<protein>
    <submittedName>
        <fullName evidence="12">Histone-lysine N-methyltransferase EHMT1-like protein</fullName>
    </submittedName>
</protein>
<dbReference type="PANTHER" id="PTHR46307:SF2">
    <property type="entry name" value="HISTONE-LYSINE N-METHYLTRANSFERASE EHMT1"/>
    <property type="match status" value="1"/>
</dbReference>
<dbReference type="InterPro" id="IPR011021">
    <property type="entry name" value="Arrestin-like_N"/>
</dbReference>
<dbReference type="PANTHER" id="PTHR46307">
    <property type="entry name" value="G9A, ISOFORM B"/>
    <property type="match status" value="1"/>
</dbReference>
<evidence type="ECO:0000259" key="10">
    <source>
        <dbReference type="PROSITE" id="PS50280"/>
    </source>
</evidence>
<dbReference type="Pfam" id="PF13637">
    <property type="entry name" value="Ank_4"/>
    <property type="match status" value="1"/>
</dbReference>
<keyword evidence="13" id="KW-1185">Reference proteome</keyword>
<evidence type="ECO:0000313" key="13">
    <source>
        <dbReference type="Proteomes" id="UP000290572"/>
    </source>
</evidence>
<feature type="repeat" description="ANK" evidence="7">
    <location>
        <begin position="1390"/>
        <end position="1422"/>
    </location>
</feature>
<evidence type="ECO:0000259" key="11">
    <source>
        <dbReference type="PROSITE" id="PS50867"/>
    </source>
</evidence>
<dbReference type="Pfam" id="PF02752">
    <property type="entry name" value="Arrestin_C"/>
    <property type="match status" value="1"/>
</dbReference>
<reference evidence="12 13" key="1">
    <citation type="submission" date="2018-03" db="EMBL/GenBank/DDBJ databases">
        <title>Draft genome sequence of Rohu Carp (Labeo rohita).</title>
        <authorList>
            <person name="Das P."/>
            <person name="Kushwaha B."/>
            <person name="Joshi C.G."/>
            <person name="Kumar D."/>
            <person name="Nagpure N.S."/>
            <person name="Sahoo L."/>
            <person name="Das S.P."/>
            <person name="Bit A."/>
            <person name="Patnaik S."/>
            <person name="Meher P.K."/>
            <person name="Jayasankar P."/>
            <person name="Koringa P.G."/>
            <person name="Patel N.V."/>
            <person name="Hinsu A.T."/>
            <person name="Kumar R."/>
            <person name="Pandey M."/>
            <person name="Agarwal S."/>
            <person name="Srivastava S."/>
            <person name="Singh M."/>
            <person name="Iquebal M.A."/>
            <person name="Jaiswal S."/>
            <person name="Angadi U.B."/>
            <person name="Kumar N."/>
            <person name="Raza M."/>
            <person name="Shah T.M."/>
            <person name="Rai A."/>
            <person name="Jena J.K."/>
        </authorList>
    </citation>
    <scope>NUCLEOTIDE SEQUENCE [LARGE SCALE GENOMIC DNA]</scope>
    <source>
        <strain evidence="12">DASCIFA01</strain>
        <tissue evidence="12">Testis</tissue>
    </source>
</reference>
<dbReference type="PROSITE" id="PS50088">
    <property type="entry name" value="ANK_REPEAT"/>
    <property type="match status" value="6"/>
</dbReference>
<feature type="transmembrane region" description="Helical" evidence="9">
    <location>
        <begin position="595"/>
        <end position="619"/>
    </location>
</feature>
<dbReference type="InterPro" id="IPR043550">
    <property type="entry name" value="EHMT1/EHMT2"/>
</dbReference>
<keyword evidence="9" id="KW-1133">Transmembrane helix</keyword>
<keyword evidence="12" id="KW-0808">Transferase</keyword>
<keyword evidence="5" id="KW-0949">S-adenosyl-L-methionine</keyword>
<evidence type="ECO:0000256" key="9">
    <source>
        <dbReference type="SAM" id="Phobius"/>
    </source>
</evidence>
<dbReference type="Gene3D" id="2.170.270.10">
    <property type="entry name" value="SET domain"/>
    <property type="match status" value="1"/>
</dbReference>
<dbReference type="Gene3D" id="1.25.40.20">
    <property type="entry name" value="Ankyrin repeat-containing domain"/>
    <property type="match status" value="1"/>
</dbReference>
<dbReference type="GO" id="GO:0007399">
    <property type="term" value="P:nervous system development"/>
    <property type="evidence" value="ECO:0007669"/>
    <property type="project" value="UniProtKB-ARBA"/>
</dbReference>
<feature type="region of interest" description="Disordered" evidence="8">
    <location>
        <begin position="994"/>
        <end position="1174"/>
    </location>
</feature>
<feature type="repeat" description="ANK" evidence="7">
    <location>
        <begin position="1456"/>
        <end position="1478"/>
    </location>
</feature>
<dbReference type="InterPro" id="IPR002110">
    <property type="entry name" value="Ankyrin_rpt"/>
</dbReference>
<feature type="compositionally biased region" description="Polar residues" evidence="8">
    <location>
        <begin position="994"/>
        <end position="1011"/>
    </location>
</feature>
<dbReference type="SUPFAM" id="SSF81321">
    <property type="entry name" value="Family A G protein-coupled receptor-like"/>
    <property type="match status" value="1"/>
</dbReference>
<dbReference type="InterPro" id="IPR047762">
    <property type="entry name" value="EHMT_CRR"/>
</dbReference>
<evidence type="ECO:0007829" key="14">
    <source>
        <dbReference type="PeptideAtlas" id="A0A498LPP8"/>
    </source>
</evidence>
<dbReference type="Proteomes" id="UP000290572">
    <property type="component" value="Unassembled WGS sequence"/>
</dbReference>
<dbReference type="SMART" id="SM00317">
    <property type="entry name" value="SET"/>
    <property type="match status" value="1"/>
</dbReference>
<dbReference type="Pfam" id="PF05033">
    <property type="entry name" value="Pre-SET"/>
    <property type="match status" value="1"/>
</dbReference>
<dbReference type="GO" id="GO:0002039">
    <property type="term" value="F:p53 binding"/>
    <property type="evidence" value="ECO:0007669"/>
    <property type="project" value="InterPro"/>
</dbReference>
<dbReference type="SUPFAM" id="SSF82199">
    <property type="entry name" value="SET domain"/>
    <property type="match status" value="1"/>
</dbReference>
<name>A0A498LPP8_LABRO</name>
<dbReference type="CDD" id="cd20905">
    <property type="entry name" value="EHMT_ZBD"/>
    <property type="match status" value="1"/>
</dbReference>
<evidence type="ECO:0000256" key="6">
    <source>
        <dbReference type="ARBA" id="ARBA00022853"/>
    </source>
</evidence>
<dbReference type="GO" id="GO:0000785">
    <property type="term" value="C:chromatin"/>
    <property type="evidence" value="ECO:0007669"/>
    <property type="project" value="TreeGrafter"/>
</dbReference>
<dbReference type="PROSITE" id="PS50297">
    <property type="entry name" value="ANK_REP_REGION"/>
    <property type="match status" value="5"/>
</dbReference>
<feature type="compositionally biased region" description="Basic and acidic residues" evidence="8">
    <location>
        <begin position="1025"/>
        <end position="1037"/>
    </location>
</feature>
<feature type="compositionally biased region" description="Basic and acidic residues" evidence="8">
    <location>
        <begin position="1146"/>
        <end position="1170"/>
    </location>
</feature>
<dbReference type="PROSITE" id="PS50280">
    <property type="entry name" value="SET"/>
    <property type="match status" value="1"/>
</dbReference>
<dbReference type="Gene3D" id="2.60.40.640">
    <property type="match status" value="2"/>
</dbReference>
<evidence type="ECO:0000256" key="2">
    <source>
        <dbReference type="ARBA" id="ARBA00005298"/>
    </source>
</evidence>
<dbReference type="GO" id="GO:0008270">
    <property type="term" value="F:zinc ion binding"/>
    <property type="evidence" value="ECO:0007669"/>
    <property type="project" value="InterPro"/>
</dbReference>
<keyword evidence="6" id="KW-0156">Chromatin regulator</keyword>
<keyword evidence="4 12" id="KW-0489">Methyltransferase</keyword>
<dbReference type="Pfam" id="PF00856">
    <property type="entry name" value="SET"/>
    <property type="match status" value="1"/>
</dbReference>
<dbReference type="InterPro" id="IPR046341">
    <property type="entry name" value="SET_dom_sf"/>
</dbReference>
<evidence type="ECO:0000313" key="12">
    <source>
        <dbReference type="EMBL" id="RXN10408.1"/>
    </source>
</evidence>
<dbReference type="SMART" id="SM00468">
    <property type="entry name" value="PreSET"/>
    <property type="match status" value="1"/>
</dbReference>
<evidence type="ECO:0000256" key="5">
    <source>
        <dbReference type="ARBA" id="ARBA00022691"/>
    </source>
</evidence>
<feature type="repeat" description="ANK" evidence="7">
    <location>
        <begin position="1423"/>
        <end position="1455"/>
    </location>
</feature>
<accession>A0A498LPP8</accession>
<dbReference type="Pfam" id="PF06209">
    <property type="entry name" value="COBRA1"/>
    <property type="match status" value="1"/>
</dbReference>
<dbReference type="InterPro" id="IPR007728">
    <property type="entry name" value="Pre-SET_dom"/>
</dbReference>
<dbReference type="GO" id="GO:0032259">
    <property type="term" value="P:methylation"/>
    <property type="evidence" value="ECO:0007669"/>
    <property type="project" value="UniProtKB-KW"/>
</dbReference>
<dbReference type="Pfam" id="PF00339">
    <property type="entry name" value="Arrestin_N"/>
    <property type="match status" value="1"/>
</dbReference>
<feature type="compositionally biased region" description="Low complexity" evidence="8">
    <location>
        <begin position="1109"/>
        <end position="1118"/>
    </location>
</feature>
<dbReference type="InterPro" id="IPR010405">
    <property type="entry name" value="COBRA1"/>
</dbReference>
<keyword evidence="14" id="KW-1267">Proteomics identification</keyword>
<comment type="subcellular location">
    <subcellularLocation>
        <location evidence="1">Chromosome</location>
    </subcellularLocation>
</comment>
<feature type="compositionally biased region" description="Basic and acidic residues" evidence="8">
    <location>
        <begin position="1054"/>
        <end position="1065"/>
    </location>
</feature>
<dbReference type="GO" id="GO:0046974">
    <property type="term" value="F:histone H3K9 methyltransferase activity"/>
    <property type="evidence" value="ECO:0007669"/>
    <property type="project" value="TreeGrafter"/>
</dbReference>
<dbReference type="GO" id="GO:0000122">
    <property type="term" value="P:negative regulation of transcription by RNA polymerase II"/>
    <property type="evidence" value="ECO:0007669"/>
    <property type="project" value="TreeGrafter"/>
</dbReference>
<dbReference type="FunFam" id="2.170.270.10:FF:000005">
    <property type="entry name" value="Euchromatic histone-lysine N-methyltransferase 2"/>
    <property type="match status" value="1"/>
</dbReference>
<feature type="transmembrane region" description="Helical" evidence="9">
    <location>
        <begin position="631"/>
        <end position="655"/>
    </location>
</feature>
<feature type="repeat" description="ANK" evidence="7">
    <location>
        <begin position="1556"/>
        <end position="1588"/>
    </location>
</feature>
<gene>
    <name evidence="12" type="ORF">ROHU_030767</name>
</gene>
<evidence type="ECO:0000256" key="7">
    <source>
        <dbReference type="PROSITE-ProRule" id="PRU00023"/>
    </source>
</evidence>
<evidence type="ECO:0000256" key="8">
    <source>
        <dbReference type="SAM" id="MobiDB-lite"/>
    </source>
</evidence>
<feature type="domain" description="SET" evidence="10">
    <location>
        <begin position="1744"/>
        <end position="1861"/>
    </location>
</feature>
<evidence type="ECO:0000256" key="4">
    <source>
        <dbReference type="ARBA" id="ARBA00022603"/>
    </source>
</evidence>
<dbReference type="SMART" id="SM00248">
    <property type="entry name" value="ANK"/>
    <property type="match status" value="6"/>
</dbReference>
<dbReference type="InterPro" id="IPR001214">
    <property type="entry name" value="SET_dom"/>
</dbReference>
<dbReference type="Pfam" id="PF21533">
    <property type="entry name" value="EHMT1-2_CRR"/>
    <property type="match status" value="1"/>
</dbReference>
<dbReference type="PRINTS" id="PR01415">
    <property type="entry name" value="ANKYRIN"/>
</dbReference>
<comment type="similarity">
    <text evidence="2">Belongs to the arrestin family.</text>
</comment>
<evidence type="ECO:0000256" key="1">
    <source>
        <dbReference type="ARBA" id="ARBA00004286"/>
    </source>
</evidence>
<dbReference type="CDD" id="cd10543">
    <property type="entry name" value="SET_EHMT"/>
    <property type="match status" value="1"/>
</dbReference>
<feature type="domain" description="Pre-SET" evidence="11">
    <location>
        <begin position="1678"/>
        <end position="1741"/>
    </location>
</feature>
<dbReference type="GO" id="GO:0005634">
    <property type="term" value="C:nucleus"/>
    <property type="evidence" value="ECO:0007669"/>
    <property type="project" value="InterPro"/>
</dbReference>
<evidence type="ECO:0000256" key="3">
    <source>
        <dbReference type="ARBA" id="ARBA00022454"/>
    </source>
</evidence>
<sequence length="1923" mass="214563">MFAGLPELGISNGEDLKETLTNCTEPLKAIDQFQMENGILLPTLQSALPFLDLHGTPRLEFHQSVFDELREKLMERVATIAEGKDEDRYVKLEELLEKSFPLVKMPSIQPIVMQVLKHLPKVPEKKLKQVMADKELYKVCAVEVKRQIWQDNQALFGDEVSPLLKQYIVEKEAALFSSDLSILHNFFSPSPKTRRQGEVVLKLTQMIGKNVKLYDMVLQFLRTLFLRTRNVHYCTLRAELLMSLHDLDISEICSVDPCHKFSWCLDACIREKFVDAKRARELQGFLDGVKKGQEQVLGDLSMILCDPFACNTLVLSTVRNLQELLSQDALPRDSPDLLLLLRMLSLGQGAWDMIDSQVFKEPRMDLEVVTRFLPAMMSIVVDDYTFTVEQKLPSEEKTSLTYPTTLPETFSRYIQENRVACEIGLYYVLIIAKQRNKNALQRLLPALVDTYNDMAFGDIFLHLLTGHLTLLSDEFGSEEFCNAVFDNFLLTSFSSKENVHRHCLRLLNHLHQKVLASYMETLMKTLEPPKQMNSAEFSSNTTSGDISVVCPMKPQHISISVLICLTFLWHSSKMNTSDSLNASHGVLCSPEPQHISLAVILCLVYLLGLLLNGFSLWVFTCRIHSWTSGVVLQFNLALSDAIIAPLTPLMAVYFASDSNWVFGNFTCQLKIAVLSIHFNGTIKVNCQGFCGVTTKSNDTDWTEEEQYFSSSVSIADKGTLKEGEHSFPFKFLLPAAAPTSFEGPYGRIIYRVRAFIDTPRFAKDYKIEKLFSMNNTVNLNEIPGIQEPNSSSITKNFSYMLVKNGTVVLKAKSDMRGYIAGQIIKVFAEIENKSEKSTGHVVASLMQKVTYNTKKPTYDLRTVAEVEGPGVKGGQKSEWKEQIIVPSLNLSTLTNGNLIQICYYIQRKELGGLVGLLQVPPAMAKSKKGMDSPADPPKRGRKSKSLGAAPKVGKQQSALGSMKNTGTGFLLLSGPTSLKLPAENIISGNLGSIQQDKQDASGTQSSESGSAAKSIPTLSLPAARQEGEAQRGPEEFKAVNPAPPRLAWKTMTMNREKSVYERDVESSPPQHLSLPQELKDSTQTASKKKKRKMGLYNFVPKKKPKVSKKPNVSLSSSNEQEDSHTAGSKGGQMSIEEAFKNVVTPEKPEKQTSAAEKETAAEPHKNKEAEDLPQGHAEEYTELPLHALAHESMFTAIPTGLPEDKENVEADDTLEPPLCSCRMEAPKNQDVVTLAEGKCMAVESVDGKGTFMECQPDGNISHRFHRSCASLIRGQVYCPHCGEEASHAKEVTIPKPDCVTAVPTAAVPAHKRDTALMDRAKSDSVTVGGAIDPAKESLESVLNALEDGKYKKFRLPPKQLYFSAKRGELQRILHMLVEGVDPNLRMDSEKRKTSLHCAAEEGHKEICHILLQAGANLDMCDAEQRTPLMYACENNHLETVKYLLKAGASTGHKDMRGSTCLHLAARGGHTGVLQYLVSMPSIDVNCKDDGGWAPLTWATENTNLEQVKMLISAGADVQIRDKEENVCLHWAAFSGSDEIAQLLLDKRSDLHAVNIHGDSPLHIAVRQNQLDCVMLFLSRGADVNLKNKDGETPLDCCSINSKMWTILNTNKKLTDARRGRDSLRERLLCRDVSRGYEDIPVPCVNGVDHEPCPSNFKYVPENCFTSQVNIDENITHLQHCSCKDDCASSSCICGQLSMRCWYDKDGRLLKEFSRDDPPFLFECNHACSCWRTCRNRVIQNGLRVRLQVFRTERMGWGVRALQDIPEGAFVCEFAGEIISDGEANVRENDSYMFNLDNKVGEVYCIDAQFYGNVSRFMNHLCEPNLFPVRVFTKHQDMRFPRIALYASKAVQAGDELGFDYGDAYWQIKKKYFRCQCGSAKCRYSETVSGQNHADSSVRAPGDQTIAQVEHIQSANTTIAITQP</sequence>
<dbReference type="Pfam" id="PF12796">
    <property type="entry name" value="Ank_2"/>
    <property type="match status" value="2"/>
</dbReference>
<dbReference type="InterPro" id="IPR014756">
    <property type="entry name" value="Ig_E-set"/>
</dbReference>
<dbReference type="InterPro" id="IPR036770">
    <property type="entry name" value="Ankyrin_rpt-contain_sf"/>
</dbReference>
<organism evidence="12 13">
    <name type="scientific">Labeo rohita</name>
    <name type="common">Indian major carp</name>
    <name type="synonym">Cyprinus rohita</name>
    <dbReference type="NCBI Taxonomy" id="84645"/>
    <lineage>
        <taxon>Eukaryota</taxon>
        <taxon>Metazoa</taxon>
        <taxon>Chordata</taxon>
        <taxon>Craniata</taxon>
        <taxon>Vertebrata</taxon>
        <taxon>Euteleostomi</taxon>
        <taxon>Actinopterygii</taxon>
        <taxon>Neopterygii</taxon>
        <taxon>Teleostei</taxon>
        <taxon>Ostariophysi</taxon>
        <taxon>Cypriniformes</taxon>
        <taxon>Cyprinidae</taxon>
        <taxon>Labeoninae</taxon>
        <taxon>Labeonini</taxon>
        <taxon>Labeo</taxon>
    </lineage>
</organism>